<dbReference type="OrthoDB" id="6158650at2759"/>
<evidence type="ECO:0000313" key="3">
    <source>
        <dbReference type="EMBL" id="CAC5357657.1"/>
    </source>
</evidence>
<organism evidence="3 4">
    <name type="scientific">Mytilus coruscus</name>
    <name type="common">Sea mussel</name>
    <dbReference type="NCBI Taxonomy" id="42192"/>
    <lineage>
        <taxon>Eukaryota</taxon>
        <taxon>Metazoa</taxon>
        <taxon>Spiralia</taxon>
        <taxon>Lophotrochozoa</taxon>
        <taxon>Mollusca</taxon>
        <taxon>Bivalvia</taxon>
        <taxon>Autobranchia</taxon>
        <taxon>Pteriomorphia</taxon>
        <taxon>Mytilida</taxon>
        <taxon>Mytiloidea</taxon>
        <taxon>Mytilidae</taxon>
        <taxon>Mytilinae</taxon>
        <taxon>Mytilus</taxon>
    </lineage>
</organism>
<dbReference type="InterPro" id="IPR044822">
    <property type="entry name" value="Myb_DNA-bind_4"/>
</dbReference>
<sequence length="257" mass="29228">MASGGQESDMVTVLLKTEKGVIRTKMNSQLAAIVLDPNGGPAPKKLNTQSGSSQVHTLDFNFTHDDHTRCFSGEYSSEYLSDCSLSALNEGSTQRIHTSSTISLNHSDFSEVLYKKLQEVENERTVHIWKEEEDKLLLELRLGEDNCFNSAKNHETLWNKITQEMNAQKVNVTKAQIINKWKTMKKKYKEVIDQNGKTGNSKTSWKYYDIFNNTYGNKAGTQASITYDSEGKQKLRINDKKEEQNKKEDCKKKGETL</sequence>
<feature type="domain" description="Myb/SANT-like DNA-binding" evidence="2">
    <location>
        <begin position="128"/>
        <end position="211"/>
    </location>
</feature>
<gene>
    <name evidence="3" type="ORF">MCOR_1223</name>
</gene>
<keyword evidence="4" id="KW-1185">Reference proteome</keyword>
<evidence type="ECO:0000313" key="4">
    <source>
        <dbReference type="Proteomes" id="UP000507470"/>
    </source>
</evidence>
<name>A0A6J7ZY06_MYTCO</name>
<dbReference type="Pfam" id="PF13837">
    <property type="entry name" value="Myb_DNA-bind_4"/>
    <property type="match status" value="1"/>
</dbReference>
<protein>
    <recommendedName>
        <fullName evidence="2">Myb/SANT-like DNA-binding domain-containing protein</fullName>
    </recommendedName>
</protein>
<dbReference type="Gene3D" id="1.10.10.60">
    <property type="entry name" value="Homeodomain-like"/>
    <property type="match status" value="1"/>
</dbReference>
<dbReference type="AlphaFoldDB" id="A0A6J7ZY06"/>
<dbReference type="Proteomes" id="UP000507470">
    <property type="component" value="Unassembled WGS sequence"/>
</dbReference>
<dbReference type="PANTHER" id="PTHR47595:SF1">
    <property type="entry name" value="MYB_SANT-LIKE DNA-BINDING DOMAIN-CONTAINING PROTEIN"/>
    <property type="match status" value="1"/>
</dbReference>
<evidence type="ECO:0000259" key="2">
    <source>
        <dbReference type="Pfam" id="PF13837"/>
    </source>
</evidence>
<dbReference type="EMBL" id="CACVKT020000214">
    <property type="protein sequence ID" value="CAC5357657.1"/>
    <property type="molecule type" value="Genomic_DNA"/>
</dbReference>
<proteinExistence type="predicted"/>
<reference evidence="3 4" key="1">
    <citation type="submission" date="2020-06" db="EMBL/GenBank/DDBJ databases">
        <authorList>
            <person name="Li R."/>
            <person name="Bekaert M."/>
        </authorList>
    </citation>
    <scope>NUCLEOTIDE SEQUENCE [LARGE SCALE GENOMIC DNA]</scope>
    <source>
        <strain evidence="4">wild</strain>
    </source>
</reference>
<dbReference type="PANTHER" id="PTHR47595">
    <property type="entry name" value="HEAT SHOCK 70 KDA PROTEIN 14"/>
    <property type="match status" value="1"/>
</dbReference>
<evidence type="ECO:0000256" key="1">
    <source>
        <dbReference type="SAM" id="MobiDB-lite"/>
    </source>
</evidence>
<feature type="region of interest" description="Disordered" evidence="1">
    <location>
        <begin position="236"/>
        <end position="257"/>
    </location>
</feature>
<accession>A0A6J7ZY06</accession>